<evidence type="ECO:0000256" key="4">
    <source>
        <dbReference type="ARBA" id="ARBA00022538"/>
    </source>
</evidence>
<comment type="caution">
    <text evidence="12">The sequence shown here is derived from an EMBL/GenBank/DDBJ whole genome shotgun (WGS) entry which is preliminary data.</text>
</comment>
<dbReference type="InterPro" id="IPR004773">
    <property type="entry name" value="K/Na_transp_Trk1/HKT1"/>
</dbReference>
<keyword evidence="5 11" id="KW-0812">Transmembrane</keyword>
<feature type="transmembrane region" description="Helical" evidence="11">
    <location>
        <begin position="278"/>
        <end position="302"/>
    </location>
</feature>
<keyword evidence="13" id="KW-1185">Reference proteome</keyword>
<keyword evidence="4" id="KW-0633">Potassium transport</keyword>
<keyword evidence="7 11" id="KW-1133">Transmembrane helix</keyword>
<feature type="transmembrane region" description="Helical" evidence="11">
    <location>
        <begin position="471"/>
        <end position="489"/>
    </location>
</feature>
<feature type="compositionally biased region" description="Basic and acidic residues" evidence="10">
    <location>
        <begin position="26"/>
        <end position="35"/>
    </location>
</feature>
<proteinExistence type="inferred from homology"/>
<evidence type="ECO:0000256" key="3">
    <source>
        <dbReference type="ARBA" id="ARBA00022448"/>
    </source>
</evidence>
<evidence type="ECO:0000256" key="7">
    <source>
        <dbReference type="ARBA" id="ARBA00022989"/>
    </source>
</evidence>
<dbReference type="EMBL" id="NESQ01000011">
    <property type="protein sequence ID" value="PUU83454.1"/>
    <property type="molecule type" value="Genomic_DNA"/>
</dbReference>
<gene>
    <name evidence="12" type="ORF">B9Z19DRAFT_1119143</name>
</gene>
<dbReference type="GO" id="GO:0005886">
    <property type="term" value="C:plasma membrane"/>
    <property type="evidence" value="ECO:0007669"/>
    <property type="project" value="InterPro"/>
</dbReference>
<dbReference type="PANTHER" id="PTHR31064">
    <property type="entry name" value="POTASSIUM TRANSPORT PROTEIN DDB_G0292412-RELATED"/>
    <property type="match status" value="1"/>
</dbReference>
<feature type="transmembrane region" description="Helical" evidence="11">
    <location>
        <begin position="249"/>
        <end position="266"/>
    </location>
</feature>
<dbReference type="InterPro" id="IPR051143">
    <property type="entry name" value="TrkH_K-transport"/>
</dbReference>
<accession>A0A2T7A6U8</accession>
<evidence type="ECO:0000256" key="10">
    <source>
        <dbReference type="SAM" id="MobiDB-lite"/>
    </source>
</evidence>
<feature type="region of interest" description="Disordered" evidence="10">
    <location>
        <begin position="19"/>
        <end position="162"/>
    </location>
</feature>
<dbReference type="OrthoDB" id="9999863at2759"/>
<dbReference type="GO" id="GO:0030007">
    <property type="term" value="P:intracellular potassium ion homeostasis"/>
    <property type="evidence" value="ECO:0007669"/>
    <property type="project" value="InterPro"/>
</dbReference>
<feature type="compositionally biased region" description="Basic and acidic residues" evidence="10">
    <location>
        <begin position="575"/>
        <end position="591"/>
    </location>
</feature>
<name>A0A2T7A6U8_TUBBO</name>
<feature type="region of interest" description="Disordered" evidence="10">
    <location>
        <begin position="565"/>
        <end position="591"/>
    </location>
</feature>
<keyword evidence="6" id="KW-0630">Potassium</keyword>
<sequence length="591" mass="65748">MRYVGDIVEEAKKNTQLQRTVSAARRSRENARDGNVESGIVVLRAADGSTLPTQTTQTSSNSDTDAAPHSPEAPTSSRIVWDVPTPHSSRNANQTAEEKAHYYDTSRSTAGATRRPSIDTIHEITDAGDLTGANTGTSSRHPRALSRENSLSRSRSHLSFRKSMDNPPAPYLSYTPSIGRNSRFYDLTEEQRNELGGIEYRSLKTLVWILVAYYIFFHVLGVIVLVPYILRSLEYGKIMDDLGVNKTWWGLYTAMSCFNDVGFTLTPNSMISFQRSTLVLMLGGFLIVAGNTGFPLVLRFIIWCLFKMCPERYPDKRDELNFLLDHPRRCFTLLFPSGPTWWLFGILIVLNVADVVLFLVLDLQTPVVESIPVGYRILNAFFQAVSTRTAGTASIPIGSLHPGIQCSYLIMMYISVLPLAISIRRTNVYEEHSLGIYIPPGEATEGQKGEGKGDEGTYIKAHIRRQLEFDLWYVFLGLFLICIAEGRRIADANDYAFTAFGVFFEVVSAYGTVGLSLGYPTINASLSGTFSTFSKLVIVAMEIRGRHRGLPYDVDRAVLLPSVTTPDSTFGPDGSRFERAKDRETGKDEGI</sequence>
<protein>
    <submittedName>
        <fullName evidence="12">Cation transport protein-domain-containing protein</fullName>
    </submittedName>
</protein>
<keyword evidence="3" id="KW-0813">Transport</keyword>
<evidence type="ECO:0000313" key="13">
    <source>
        <dbReference type="Proteomes" id="UP000244722"/>
    </source>
</evidence>
<dbReference type="AlphaFoldDB" id="A0A2T7A6U8"/>
<dbReference type="PIRSF" id="PIRSF002450">
    <property type="entry name" value="K+_transpter_TRK"/>
    <property type="match status" value="1"/>
</dbReference>
<dbReference type="GO" id="GO:0140107">
    <property type="term" value="F:high-affinity potassium ion transmembrane transporter activity"/>
    <property type="evidence" value="ECO:0007669"/>
    <property type="project" value="TreeGrafter"/>
</dbReference>
<evidence type="ECO:0000256" key="9">
    <source>
        <dbReference type="ARBA" id="ARBA00023136"/>
    </source>
</evidence>
<organism evidence="12 13">
    <name type="scientific">Tuber borchii</name>
    <name type="common">White truffle</name>
    <dbReference type="NCBI Taxonomy" id="42251"/>
    <lineage>
        <taxon>Eukaryota</taxon>
        <taxon>Fungi</taxon>
        <taxon>Dikarya</taxon>
        <taxon>Ascomycota</taxon>
        <taxon>Pezizomycotina</taxon>
        <taxon>Pezizomycetes</taxon>
        <taxon>Pezizales</taxon>
        <taxon>Tuberaceae</taxon>
        <taxon>Tuber</taxon>
    </lineage>
</organism>
<dbReference type="PANTHER" id="PTHR31064:SF30">
    <property type="entry name" value="HIGH-AFFINITY POTASSIUM TRANSPORT PROTEIN-RELATED"/>
    <property type="match status" value="1"/>
</dbReference>
<feature type="transmembrane region" description="Helical" evidence="11">
    <location>
        <begin position="341"/>
        <end position="361"/>
    </location>
</feature>
<dbReference type="STRING" id="42251.A0A2T7A6U8"/>
<dbReference type="InterPro" id="IPR003445">
    <property type="entry name" value="Cat_transpt"/>
</dbReference>
<keyword evidence="9 11" id="KW-0472">Membrane</keyword>
<feature type="transmembrane region" description="Helical" evidence="11">
    <location>
        <begin position="206"/>
        <end position="229"/>
    </location>
</feature>
<evidence type="ECO:0000256" key="8">
    <source>
        <dbReference type="ARBA" id="ARBA00023065"/>
    </source>
</evidence>
<evidence type="ECO:0000256" key="2">
    <source>
        <dbReference type="ARBA" id="ARBA00009137"/>
    </source>
</evidence>
<feature type="compositionally biased region" description="Low complexity" evidence="10">
    <location>
        <begin position="49"/>
        <end position="65"/>
    </location>
</feature>
<feature type="compositionally biased region" description="Basic and acidic residues" evidence="10">
    <location>
        <begin position="116"/>
        <end position="125"/>
    </location>
</feature>
<evidence type="ECO:0000256" key="6">
    <source>
        <dbReference type="ARBA" id="ARBA00022958"/>
    </source>
</evidence>
<feature type="compositionally biased region" description="Polar residues" evidence="10">
    <location>
        <begin position="86"/>
        <end position="95"/>
    </location>
</feature>
<keyword evidence="8" id="KW-0406">Ion transport</keyword>
<comment type="subcellular location">
    <subcellularLocation>
        <location evidence="1">Membrane</location>
        <topology evidence="1">Multi-pass membrane protein</topology>
    </subcellularLocation>
</comment>
<evidence type="ECO:0000256" key="11">
    <source>
        <dbReference type="SAM" id="Phobius"/>
    </source>
</evidence>
<dbReference type="Proteomes" id="UP000244722">
    <property type="component" value="Unassembled WGS sequence"/>
</dbReference>
<evidence type="ECO:0000256" key="1">
    <source>
        <dbReference type="ARBA" id="ARBA00004141"/>
    </source>
</evidence>
<dbReference type="GO" id="GO:1990573">
    <property type="term" value="P:potassium ion import across plasma membrane"/>
    <property type="evidence" value="ECO:0007669"/>
    <property type="project" value="TreeGrafter"/>
</dbReference>
<feature type="transmembrane region" description="Helical" evidence="11">
    <location>
        <begin position="495"/>
        <end position="517"/>
    </location>
</feature>
<evidence type="ECO:0000256" key="5">
    <source>
        <dbReference type="ARBA" id="ARBA00022692"/>
    </source>
</evidence>
<evidence type="ECO:0000313" key="12">
    <source>
        <dbReference type="EMBL" id="PUU83454.1"/>
    </source>
</evidence>
<dbReference type="NCBIfam" id="TIGR00934">
    <property type="entry name" value="2a38euk"/>
    <property type="match status" value="1"/>
</dbReference>
<reference evidence="12 13" key="1">
    <citation type="submission" date="2017-04" db="EMBL/GenBank/DDBJ databases">
        <title>Draft genome sequence of Tuber borchii Vittad., a whitish edible truffle.</title>
        <authorList>
            <consortium name="DOE Joint Genome Institute"/>
            <person name="Murat C."/>
            <person name="Kuo A."/>
            <person name="Barry K.W."/>
            <person name="Clum A."/>
            <person name="Dockter R.B."/>
            <person name="Fauchery L."/>
            <person name="Iotti M."/>
            <person name="Kohler A."/>
            <person name="Labutti K."/>
            <person name="Lindquist E.A."/>
            <person name="Lipzen A."/>
            <person name="Ohm R.A."/>
            <person name="Wang M."/>
            <person name="Grigoriev I.V."/>
            <person name="Zambonelli A."/>
            <person name="Martin F.M."/>
        </authorList>
    </citation>
    <scope>NUCLEOTIDE SEQUENCE [LARGE SCALE GENOMIC DNA]</scope>
    <source>
        <strain evidence="12 13">Tbo3840</strain>
    </source>
</reference>
<dbReference type="Pfam" id="PF02386">
    <property type="entry name" value="TrkH"/>
    <property type="match status" value="1"/>
</dbReference>
<dbReference type="InterPro" id="IPR015958">
    <property type="entry name" value="Trk1_fungi"/>
</dbReference>
<comment type="similarity">
    <text evidence="2">Belongs to the TrkH potassium transport family.</text>
</comment>